<feature type="transmembrane region" description="Helical" evidence="7">
    <location>
        <begin position="7"/>
        <end position="32"/>
    </location>
</feature>
<evidence type="ECO:0000256" key="1">
    <source>
        <dbReference type="ARBA" id="ARBA00004429"/>
    </source>
</evidence>
<evidence type="ECO:0000256" key="3">
    <source>
        <dbReference type="ARBA" id="ARBA00022519"/>
    </source>
</evidence>
<evidence type="ECO:0000313" key="10">
    <source>
        <dbReference type="Proteomes" id="UP000199502"/>
    </source>
</evidence>
<feature type="transmembrane region" description="Helical" evidence="7">
    <location>
        <begin position="354"/>
        <end position="379"/>
    </location>
</feature>
<evidence type="ECO:0000256" key="6">
    <source>
        <dbReference type="ARBA" id="ARBA00023136"/>
    </source>
</evidence>
<dbReference type="Pfam" id="PF06808">
    <property type="entry name" value="DctM"/>
    <property type="match status" value="1"/>
</dbReference>
<comment type="caution">
    <text evidence="7">Lacks conserved residue(s) required for the propagation of feature annotation.</text>
</comment>
<dbReference type="InterPro" id="IPR010656">
    <property type="entry name" value="DctM"/>
</dbReference>
<evidence type="ECO:0000256" key="7">
    <source>
        <dbReference type="RuleBase" id="RU369079"/>
    </source>
</evidence>
<proteinExistence type="inferred from homology"/>
<dbReference type="GO" id="GO:0022857">
    <property type="term" value="F:transmembrane transporter activity"/>
    <property type="evidence" value="ECO:0007669"/>
    <property type="project" value="UniProtKB-UniRule"/>
</dbReference>
<dbReference type="PANTHER" id="PTHR33362:SF2">
    <property type="entry name" value="TRAP TRANSPORTER LARGE PERMEASE PROTEIN"/>
    <property type="match status" value="1"/>
</dbReference>
<feature type="transmembrane region" description="Helical" evidence="7">
    <location>
        <begin position="277"/>
        <end position="300"/>
    </location>
</feature>
<dbReference type="NCBIfam" id="TIGR00786">
    <property type="entry name" value="dctM"/>
    <property type="match status" value="1"/>
</dbReference>
<feature type="transmembrane region" description="Helical" evidence="7">
    <location>
        <begin position="167"/>
        <end position="191"/>
    </location>
</feature>
<keyword evidence="6 7" id="KW-0472">Membrane</keyword>
<feature type="transmembrane region" description="Helical" evidence="7">
    <location>
        <begin position="399"/>
        <end position="419"/>
    </location>
</feature>
<comment type="subunit">
    <text evidence="7">The complex comprises the extracytoplasmic solute receptor protein and the two transmembrane proteins.</text>
</comment>
<accession>A0A1G5HFV3</accession>
<sequence length="424" mass="43548">MIWVGGAGLGLLFIGVPVAFALGLAGMLGVWLSGIPLSVTATRLFTGVDSFVFLAVPFYILAAEIMSQGGITARLISIASMATGWLRGGTAYANIGTSVMFAGISGSAVADAAALGRVFTEEMPKEGYTREYSAAVTAASSIIGPIIPPSGLAIIMAAVTGLSVIDLFLAGIGPGLLMAAACAAVVAIGALRGQLPRPRRRAPTGESAAKMTIEALAVITLPVIIVGGMIAGIYTATEGGGIAVVYAIFLSVVVFRAMTLHGLWLAFLRAARTSASIYLLVAAATILSYALNLLGIASWVAGTASIFQDSPILFLFAVALLMLVLGTFLDIGAAILIFAPLLMPVVRELGIDPLQAAMVIMLTLAMGLVTPPVGVVLFVVMRVGRIGLIPLMRALVPFLIAQLVAIAIICLVPGISSWLPSLLN</sequence>
<dbReference type="OrthoDB" id="9790209at2"/>
<keyword evidence="7" id="KW-0813">Transport</keyword>
<dbReference type="PANTHER" id="PTHR33362">
    <property type="entry name" value="SIALIC ACID TRAP TRANSPORTER PERMEASE PROTEIN SIAT-RELATED"/>
    <property type="match status" value="1"/>
</dbReference>
<comment type="function">
    <text evidence="7">Part of the tripartite ATP-independent periplasmic (TRAP) transport system.</text>
</comment>
<keyword evidence="5 7" id="KW-1133">Transmembrane helix</keyword>
<keyword evidence="10" id="KW-1185">Reference proteome</keyword>
<evidence type="ECO:0000256" key="4">
    <source>
        <dbReference type="ARBA" id="ARBA00022692"/>
    </source>
</evidence>
<gene>
    <name evidence="9" type="ORF">SAMN05660710_02162</name>
</gene>
<keyword evidence="4 7" id="KW-0812">Transmembrane</keyword>
<comment type="subcellular location">
    <subcellularLocation>
        <location evidence="1 7">Cell inner membrane</location>
        <topology evidence="1 7">Multi-pass membrane protein</topology>
    </subcellularLocation>
</comment>
<feature type="transmembrane region" description="Helical" evidence="7">
    <location>
        <begin position="242"/>
        <end position="265"/>
    </location>
</feature>
<dbReference type="STRING" id="336292.SAMN05660710_02162"/>
<name>A0A1G5HFV3_9RHOB</name>
<dbReference type="Proteomes" id="UP000199502">
    <property type="component" value="Unassembled WGS sequence"/>
</dbReference>
<organism evidence="9 10">
    <name type="scientific">Paracoccus tibetensis</name>
    <dbReference type="NCBI Taxonomy" id="336292"/>
    <lineage>
        <taxon>Bacteria</taxon>
        <taxon>Pseudomonadati</taxon>
        <taxon>Pseudomonadota</taxon>
        <taxon>Alphaproteobacteria</taxon>
        <taxon>Rhodobacterales</taxon>
        <taxon>Paracoccaceae</taxon>
        <taxon>Paracoccus</taxon>
    </lineage>
</organism>
<keyword evidence="3 7" id="KW-0997">Cell inner membrane</keyword>
<dbReference type="AlphaFoldDB" id="A0A1G5HFV3"/>
<keyword evidence="2" id="KW-1003">Cell membrane</keyword>
<evidence type="ECO:0000256" key="5">
    <source>
        <dbReference type="ARBA" id="ARBA00022989"/>
    </source>
</evidence>
<evidence type="ECO:0000259" key="8">
    <source>
        <dbReference type="Pfam" id="PF06808"/>
    </source>
</evidence>
<dbReference type="EMBL" id="FMVT01000006">
    <property type="protein sequence ID" value="SCY62604.1"/>
    <property type="molecule type" value="Genomic_DNA"/>
</dbReference>
<feature type="domain" description="TRAP C4-dicarboxylate transport system permease DctM subunit" evidence="8">
    <location>
        <begin position="10"/>
        <end position="415"/>
    </location>
</feature>
<evidence type="ECO:0000256" key="2">
    <source>
        <dbReference type="ARBA" id="ARBA00022475"/>
    </source>
</evidence>
<dbReference type="PIRSF" id="PIRSF006066">
    <property type="entry name" value="HI0050"/>
    <property type="match status" value="1"/>
</dbReference>
<dbReference type="RefSeq" id="WP_090743797.1">
    <property type="nucleotide sequence ID" value="NZ_FMVT01000006.1"/>
</dbReference>
<feature type="transmembrane region" description="Helical" evidence="7">
    <location>
        <begin position="212"/>
        <end position="236"/>
    </location>
</feature>
<feature type="transmembrane region" description="Helical" evidence="7">
    <location>
        <begin position="312"/>
        <end position="342"/>
    </location>
</feature>
<reference evidence="9 10" key="1">
    <citation type="submission" date="2016-10" db="EMBL/GenBank/DDBJ databases">
        <authorList>
            <person name="de Groot N.N."/>
        </authorList>
    </citation>
    <scope>NUCLEOTIDE SEQUENCE [LARGE SCALE GENOMIC DNA]</scope>
    <source>
        <strain evidence="9 10">CGMCC 1.8925</strain>
    </source>
</reference>
<evidence type="ECO:0000313" key="9">
    <source>
        <dbReference type="EMBL" id="SCY62604.1"/>
    </source>
</evidence>
<dbReference type="GO" id="GO:0005886">
    <property type="term" value="C:plasma membrane"/>
    <property type="evidence" value="ECO:0007669"/>
    <property type="project" value="UniProtKB-SubCell"/>
</dbReference>
<protein>
    <recommendedName>
        <fullName evidence="7">TRAP transporter large permease protein</fullName>
    </recommendedName>
</protein>
<dbReference type="InterPro" id="IPR004681">
    <property type="entry name" value="TRAP_DctM"/>
</dbReference>
<comment type="similarity">
    <text evidence="7">Belongs to the TRAP transporter large permease family.</text>
</comment>
<feature type="transmembrane region" description="Helical" evidence="7">
    <location>
        <begin position="44"/>
        <end position="63"/>
    </location>
</feature>
<feature type="transmembrane region" description="Helical" evidence="7">
    <location>
        <begin position="132"/>
        <end position="155"/>
    </location>
</feature>